<keyword evidence="5" id="KW-0547">Nucleotide-binding</keyword>
<dbReference type="Proteomes" id="UP001363035">
    <property type="component" value="Unassembled WGS sequence"/>
</dbReference>
<dbReference type="InterPro" id="IPR003594">
    <property type="entry name" value="HATPase_dom"/>
</dbReference>
<proteinExistence type="predicted"/>
<comment type="caution">
    <text evidence="11">The sequence shown here is derived from an EMBL/GenBank/DDBJ whole genome shotgun (WGS) entry which is preliminary data.</text>
</comment>
<dbReference type="RefSeq" id="WP_134778105.1">
    <property type="nucleotide sequence ID" value="NZ_JAYLLN010000003.1"/>
</dbReference>
<feature type="transmembrane region" description="Helical" evidence="9">
    <location>
        <begin position="123"/>
        <end position="143"/>
    </location>
</feature>
<feature type="transmembrane region" description="Helical" evidence="9">
    <location>
        <begin position="65"/>
        <end position="82"/>
    </location>
</feature>
<evidence type="ECO:0000259" key="10">
    <source>
        <dbReference type="SMART" id="SM00387"/>
    </source>
</evidence>
<evidence type="ECO:0000256" key="9">
    <source>
        <dbReference type="SAM" id="Phobius"/>
    </source>
</evidence>
<dbReference type="SMART" id="SM00387">
    <property type="entry name" value="HATPase_c"/>
    <property type="match status" value="1"/>
</dbReference>
<reference evidence="11 12" key="1">
    <citation type="submission" date="2024-01" db="EMBL/GenBank/DDBJ databases">
        <title>Sphingobacterium tenebrionis sp. nov., a novel endophyte isolated from tenebrio molitor intestines.</title>
        <authorList>
            <person name="Zhang C."/>
        </authorList>
    </citation>
    <scope>NUCLEOTIDE SEQUENCE [LARGE SCALE GENOMIC DNA]</scope>
    <source>
        <strain evidence="11 12">PU5-4</strain>
    </source>
</reference>
<dbReference type="PANTHER" id="PTHR24421:SF10">
    <property type="entry name" value="NITRATE_NITRITE SENSOR PROTEIN NARQ"/>
    <property type="match status" value="1"/>
</dbReference>
<evidence type="ECO:0000256" key="8">
    <source>
        <dbReference type="ARBA" id="ARBA00023012"/>
    </source>
</evidence>
<keyword evidence="8" id="KW-0902">Two-component regulatory system</keyword>
<dbReference type="InterPro" id="IPR036890">
    <property type="entry name" value="HATPase_C_sf"/>
</dbReference>
<dbReference type="InterPro" id="IPR011712">
    <property type="entry name" value="Sig_transdc_His_kin_sub3_dim/P"/>
</dbReference>
<keyword evidence="3" id="KW-0597">Phosphoprotein</keyword>
<dbReference type="EC" id="2.7.13.3" evidence="2"/>
<protein>
    <recommendedName>
        <fullName evidence="2">histidine kinase</fullName>
        <ecNumber evidence="2">2.7.13.3</ecNumber>
    </recommendedName>
</protein>
<comment type="catalytic activity">
    <reaction evidence="1">
        <text>ATP + protein L-histidine = ADP + protein N-phospho-L-histidine.</text>
        <dbReference type="EC" id="2.7.13.3"/>
    </reaction>
</comment>
<dbReference type="CDD" id="cd16917">
    <property type="entry name" value="HATPase_UhpB-NarQ-NarX-like"/>
    <property type="match status" value="1"/>
</dbReference>
<evidence type="ECO:0000256" key="6">
    <source>
        <dbReference type="ARBA" id="ARBA00022777"/>
    </source>
</evidence>
<keyword evidence="9" id="KW-1133">Transmembrane helix</keyword>
<dbReference type="PANTHER" id="PTHR24421">
    <property type="entry name" value="NITRATE/NITRITE SENSOR PROTEIN NARX-RELATED"/>
    <property type="match status" value="1"/>
</dbReference>
<keyword evidence="12" id="KW-1185">Reference proteome</keyword>
<dbReference type="Pfam" id="PF07730">
    <property type="entry name" value="HisKA_3"/>
    <property type="match status" value="1"/>
</dbReference>
<evidence type="ECO:0000256" key="5">
    <source>
        <dbReference type="ARBA" id="ARBA00022741"/>
    </source>
</evidence>
<evidence type="ECO:0000313" key="12">
    <source>
        <dbReference type="Proteomes" id="UP001363035"/>
    </source>
</evidence>
<evidence type="ECO:0000256" key="4">
    <source>
        <dbReference type="ARBA" id="ARBA00022679"/>
    </source>
</evidence>
<evidence type="ECO:0000256" key="7">
    <source>
        <dbReference type="ARBA" id="ARBA00022840"/>
    </source>
</evidence>
<dbReference type="Pfam" id="PF02518">
    <property type="entry name" value="HATPase_c"/>
    <property type="match status" value="1"/>
</dbReference>
<dbReference type="EMBL" id="JAYLLN010000003">
    <property type="protein sequence ID" value="MEI5983781.1"/>
    <property type="molecule type" value="Genomic_DNA"/>
</dbReference>
<feature type="transmembrane region" description="Helical" evidence="9">
    <location>
        <begin position="181"/>
        <end position="203"/>
    </location>
</feature>
<keyword evidence="4" id="KW-0808">Transferase</keyword>
<feature type="transmembrane region" description="Helical" evidence="9">
    <location>
        <begin position="34"/>
        <end position="53"/>
    </location>
</feature>
<dbReference type="Gene3D" id="3.30.565.10">
    <property type="entry name" value="Histidine kinase-like ATPase, C-terminal domain"/>
    <property type="match status" value="1"/>
</dbReference>
<organism evidence="11 12">
    <name type="scientific">Sphingobacterium tenebrionis</name>
    <dbReference type="NCBI Taxonomy" id="3111775"/>
    <lineage>
        <taxon>Bacteria</taxon>
        <taxon>Pseudomonadati</taxon>
        <taxon>Bacteroidota</taxon>
        <taxon>Sphingobacteriia</taxon>
        <taxon>Sphingobacteriales</taxon>
        <taxon>Sphingobacteriaceae</taxon>
        <taxon>Sphingobacterium</taxon>
    </lineage>
</organism>
<feature type="transmembrane region" description="Helical" evidence="9">
    <location>
        <begin position="89"/>
        <end position="111"/>
    </location>
</feature>
<dbReference type="SUPFAM" id="SSF55874">
    <property type="entry name" value="ATPase domain of HSP90 chaperone/DNA topoisomerase II/histidine kinase"/>
    <property type="match status" value="1"/>
</dbReference>
<dbReference type="GO" id="GO:0016301">
    <property type="term" value="F:kinase activity"/>
    <property type="evidence" value="ECO:0007669"/>
    <property type="project" value="UniProtKB-KW"/>
</dbReference>
<keyword evidence="6 11" id="KW-0418">Kinase</keyword>
<keyword evidence="9" id="KW-0472">Membrane</keyword>
<evidence type="ECO:0000313" key="11">
    <source>
        <dbReference type="EMBL" id="MEI5983781.1"/>
    </source>
</evidence>
<name>A0ABU8I2V5_9SPHI</name>
<feature type="domain" description="Histidine kinase/HSP90-like ATPase" evidence="10">
    <location>
        <begin position="339"/>
        <end position="429"/>
    </location>
</feature>
<evidence type="ECO:0000256" key="3">
    <source>
        <dbReference type="ARBA" id="ARBA00022553"/>
    </source>
</evidence>
<accession>A0ABU8I2V5</accession>
<feature type="transmembrane region" description="Helical" evidence="9">
    <location>
        <begin position="6"/>
        <end position="27"/>
    </location>
</feature>
<gene>
    <name evidence="11" type="ORF">VJ786_02575</name>
</gene>
<keyword evidence="7" id="KW-0067">ATP-binding</keyword>
<feature type="transmembrane region" description="Helical" evidence="9">
    <location>
        <begin position="150"/>
        <end position="169"/>
    </location>
</feature>
<dbReference type="Gene3D" id="1.20.5.1930">
    <property type="match status" value="1"/>
</dbReference>
<sequence length="429" mass="49857">MLNETIFSLLNIGFNICFMLYLIFKYFYEQNNKYYLFLALLSLSFTTNLILRLEIVNGDYTWIRISRKAVVIFFYAFILSFLDIRRSKFVRISLISGMIFISIGLISRLLISGSVLFSSINSIYRSLYSFVDLYIIAVMISYVWKKRTGYYLYILYGLLTVITCAVLIYTGDQLFGLHRYISGYLLFQTEIIICFCFFFLAIITKESEQKNEIERLEYLVETEKKEKENSLNLERERIAFDMHDELGAGLSAIKLQSEILKKQGSNTLNHDDLDALINIADHMNKSIREMLWSINPQNDNLKNFEEYCIRYGREYFERTPILFKAESNLQDPGSSIYAEVRYNMLLILKEAFHNCAKHSQGSSVNFSITADSRSIHMIVEDNGIGLSNDRAEGYGLKSMKRRVEKLNGEIRLRSDANGTQIDIKILTDN</sequence>
<dbReference type="InterPro" id="IPR050482">
    <property type="entry name" value="Sensor_HK_TwoCompSys"/>
</dbReference>
<evidence type="ECO:0000256" key="1">
    <source>
        <dbReference type="ARBA" id="ARBA00000085"/>
    </source>
</evidence>
<evidence type="ECO:0000256" key="2">
    <source>
        <dbReference type="ARBA" id="ARBA00012438"/>
    </source>
</evidence>
<keyword evidence="9" id="KW-0812">Transmembrane</keyword>